<keyword evidence="1" id="KW-0812">Transmembrane</keyword>
<dbReference type="EMBL" id="CP000360">
    <property type="protein sequence ID" value="ABF39022.1"/>
    <property type="molecule type" value="Genomic_DNA"/>
</dbReference>
<reference evidence="2 3" key="1">
    <citation type="journal article" date="2009" name="Appl. Environ. Microbiol.">
        <title>Three genomes from the phylum Acidobacteria provide insight into the lifestyles of these microorganisms in soils.</title>
        <authorList>
            <person name="Ward N.L."/>
            <person name="Challacombe J.F."/>
            <person name="Janssen P.H."/>
            <person name="Henrissat B."/>
            <person name="Coutinho P.M."/>
            <person name="Wu M."/>
            <person name="Xie G."/>
            <person name="Haft D.H."/>
            <person name="Sait M."/>
            <person name="Badger J."/>
            <person name="Barabote R.D."/>
            <person name="Bradley B."/>
            <person name="Brettin T.S."/>
            <person name="Brinkac L.M."/>
            <person name="Bruce D."/>
            <person name="Creasy T."/>
            <person name="Daugherty S.C."/>
            <person name="Davidsen T.M."/>
            <person name="DeBoy R.T."/>
            <person name="Detter J.C."/>
            <person name="Dodson R.J."/>
            <person name="Durkin A.S."/>
            <person name="Ganapathy A."/>
            <person name="Gwinn-Giglio M."/>
            <person name="Han C.S."/>
            <person name="Khouri H."/>
            <person name="Kiss H."/>
            <person name="Kothari S.P."/>
            <person name="Madupu R."/>
            <person name="Nelson K.E."/>
            <person name="Nelson W.C."/>
            <person name="Paulsen I."/>
            <person name="Penn K."/>
            <person name="Ren Q."/>
            <person name="Rosovitz M.J."/>
            <person name="Selengut J.D."/>
            <person name="Shrivastava S."/>
            <person name="Sullivan S.A."/>
            <person name="Tapia R."/>
            <person name="Thompson L.S."/>
            <person name="Watkins K.L."/>
            <person name="Yang Q."/>
            <person name="Yu C."/>
            <person name="Zafar N."/>
            <person name="Zhou L."/>
            <person name="Kuske C.R."/>
        </authorList>
    </citation>
    <scope>NUCLEOTIDE SEQUENCE [LARGE SCALE GENOMIC DNA]</scope>
    <source>
        <strain evidence="2 3">Ellin345</strain>
    </source>
</reference>
<feature type="transmembrane region" description="Helical" evidence="1">
    <location>
        <begin position="42"/>
        <end position="60"/>
    </location>
</feature>
<dbReference type="HOGENOM" id="CLU_2024544_0_0_0"/>
<keyword evidence="3" id="KW-1185">Reference proteome</keyword>
<dbReference type="AlphaFoldDB" id="Q1IVS8"/>
<dbReference type="OrthoDB" id="7408369at2"/>
<dbReference type="eggNOG" id="ENOG503306N">
    <property type="taxonomic scope" value="Bacteria"/>
</dbReference>
<keyword evidence="1" id="KW-1133">Transmembrane helix</keyword>
<evidence type="ECO:0000313" key="3">
    <source>
        <dbReference type="Proteomes" id="UP000002432"/>
    </source>
</evidence>
<keyword evidence="1" id="KW-0472">Membrane</keyword>
<evidence type="ECO:0000256" key="1">
    <source>
        <dbReference type="SAM" id="Phobius"/>
    </source>
</evidence>
<dbReference type="STRING" id="204669.Acid345_0017"/>
<sequence length="134" mass="14858">MRFAKSTYLIAAIYGFLVVTPLYFLFDRIGHDAPPPITHPEFYCGFVGVALLFQVLFLVIASDPIRYRPIMLVTVLEKVIYTGPCILLYLQGRIAKNSLAPSLVDPMFGLLFVIAYVKTNPAVLSAQARGSSSR</sequence>
<organism evidence="2 3">
    <name type="scientific">Koribacter versatilis (strain Ellin345)</name>
    <dbReference type="NCBI Taxonomy" id="204669"/>
    <lineage>
        <taxon>Bacteria</taxon>
        <taxon>Pseudomonadati</taxon>
        <taxon>Acidobacteriota</taxon>
        <taxon>Terriglobia</taxon>
        <taxon>Terriglobales</taxon>
        <taxon>Candidatus Korobacteraceae</taxon>
        <taxon>Candidatus Korobacter</taxon>
    </lineage>
</organism>
<dbReference type="EnsemblBacteria" id="ABF39022">
    <property type="protein sequence ID" value="ABF39022"/>
    <property type="gene ID" value="Acid345_0017"/>
</dbReference>
<dbReference type="KEGG" id="aba:Acid345_0017"/>
<name>Q1IVS8_KORVE</name>
<dbReference type="RefSeq" id="WP_011520824.1">
    <property type="nucleotide sequence ID" value="NC_008009.1"/>
</dbReference>
<protein>
    <submittedName>
        <fullName evidence="2">Uncharacterized protein</fullName>
    </submittedName>
</protein>
<proteinExistence type="predicted"/>
<accession>Q1IVS8</accession>
<feature type="transmembrane region" description="Helical" evidence="1">
    <location>
        <begin position="7"/>
        <end position="26"/>
    </location>
</feature>
<evidence type="ECO:0000313" key="2">
    <source>
        <dbReference type="EMBL" id="ABF39022.1"/>
    </source>
</evidence>
<dbReference type="Proteomes" id="UP000002432">
    <property type="component" value="Chromosome"/>
</dbReference>
<gene>
    <name evidence="2" type="ordered locus">Acid345_0017</name>
</gene>